<sequence length="1020" mass="112066">MGLQDLQTFIESGSIPGSCVAVDIVKIGRSFANKARKAQKFGNAGGYNHGELSLVLDAECCLDRLYGGFYSDWACGGQWGHMLTFLSQFFEIAHQNNIDMTVFFDGTSDEARMKEWVEKQLQTREKIASVLKHIASKGTPPPKIWWIPPGALSSVLRMAFRTLHIPVGVSSENHKLEVLQYMAESGNTGLVADDAEYVAFQPPRYFSSKQLKLRFKGNIETKEYMTKELLKGLELPKDRLCVLISLLGTSFLPAARLEDLYTGRMGLTNYKAGSISNGELVRGVANFVKNLTQQDNVDAVVSEILGSEKDPRASALKQSIIYYYNGTKGLSKPFKEKKNNAKKNKEKKEKAAGGEKKDKTEGSGAGGESKEEEPCDELANEPDLDTSQLASEGIANELDNLSRYKEGSQVLSSEIKVDIATAATTNGVSEENGVSGEGEKKEAAPSSSTEKKEPKPKSGNKAKKNSKSSGAGNRPDLPNVPTEVLRTVAERHAQGAMSPLVYQIYTHAEVRLPVLLENEDEVPNCHLFYRPIRQKVYAILFNLHHHTFMAIKNKSDKKPDIRIKEWIWSKSNEYVKGDWVRAEPLKWGVPTVQRLWFGTTVDDRRRRLRAFLTCMRSDSNLMLQTEYVPQHLLLMACVLRYIMTFTEKRILRRPELDAFIVTAVSPEVMNSEHIQDLQLPLVTPRGVQLSTLFMTGVDTALLVNDACGAPIPWIMNCPWLFFDGKLFNYYLSKASQSKNVEELCDHRISIVVKVDKMRQAILEGINYQFARPPSSFGTPYPSAQGQMLQGGPHHGMMRGGGLMPLPGNNMRNGNNSGGFYNTGGYHQGGGGFQSSYQNSGGSSGYHSGRNSYRSGGGRGGPSHHVNQGGAGGKLEVAGVVVGQWGANYSFPSVPPSRGGGLLMQPHMNSMGYPGSNYRSSRPSYSTNMMRRRPIRVPPPVRRRPAGVGGNARGGNTAKPKPGGRGMTVVNPNTGETKLASDILDENKKILTGKVEASSDQIRNGETAGQFETSQLSAVTA</sequence>
<reference evidence="3" key="1">
    <citation type="submission" date="2021-05" db="EMBL/GenBank/DDBJ databases">
        <authorList>
            <person name="Alioto T."/>
            <person name="Alioto T."/>
            <person name="Gomez Garrido J."/>
        </authorList>
    </citation>
    <scope>NUCLEOTIDE SEQUENCE</scope>
</reference>
<name>A0A8D8PM29_9HEMI</name>
<dbReference type="GO" id="GO:0005634">
    <property type="term" value="C:nucleus"/>
    <property type="evidence" value="ECO:0007669"/>
    <property type="project" value="TreeGrafter"/>
</dbReference>
<feature type="compositionally biased region" description="Low complexity" evidence="2">
    <location>
        <begin position="833"/>
        <end position="853"/>
    </location>
</feature>
<proteinExistence type="inferred from homology"/>
<comment type="similarity">
    <text evidence="1">Belongs to the constitutive coactivator of PPAR-gamma family.</text>
</comment>
<feature type="compositionally biased region" description="Basic and acidic residues" evidence="2">
    <location>
        <begin position="437"/>
        <end position="456"/>
    </location>
</feature>
<dbReference type="Gene3D" id="3.40.50.1010">
    <property type="entry name" value="5'-nuclease"/>
    <property type="match status" value="1"/>
</dbReference>
<feature type="region of interest" description="Disordered" evidence="2">
    <location>
        <begin position="995"/>
        <end position="1020"/>
    </location>
</feature>
<organism evidence="3">
    <name type="scientific">Cacopsylla melanoneura</name>
    <dbReference type="NCBI Taxonomy" id="428564"/>
    <lineage>
        <taxon>Eukaryota</taxon>
        <taxon>Metazoa</taxon>
        <taxon>Ecdysozoa</taxon>
        <taxon>Arthropoda</taxon>
        <taxon>Hexapoda</taxon>
        <taxon>Insecta</taxon>
        <taxon>Pterygota</taxon>
        <taxon>Neoptera</taxon>
        <taxon>Paraneoptera</taxon>
        <taxon>Hemiptera</taxon>
        <taxon>Sternorrhyncha</taxon>
        <taxon>Psylloidea</taxon>
        <taxon>Psyllidae</taxon>
        <taxon>Psyllinae</taxon>
        <taxon>Cacopsylla</taxon>
    </lineage>
</organism>
<dbReference type="InterPro" id="IPR029060">
    <property type="entry name" value="PIN-like_dom_sf"/>
</dbReference>
<feature type="compositionally biased region" description="Basic residues" evidence="2">
    <location>
        <begin position="935"/>
        <end position="944"/>
    </location>
</feature>
<dbReference type="SUPFAM" id="SSF88723">
    <property type="entry name" value="PIN domain-like"/>
    <property type="match status" value="1"/>
</dbReference>
<dbReference type="PANTHER" id="PTHR15976">
    <property type="entry name" value="CONSTITUTIVE COACTIVATOR OF PEROXISOME PROLIFERATOR-ACTIVATED RECEPTOR GAMMA"/>
    <property type="match status" value="1"/>
</dbReference>
<feature type="region of interest" description="Disordered" evidence="2">
    <location>
        <begin position="427"/>
        <end position="480"/>
    </location>
</feature>
<feature type="compositionally biased region" description="Basic and acidic residues" evidence="2">
    <location>
        <begin position="346"/>
        <end position="361"/>
    </location>
</feature>
<feature type="region of interest" description="Disordered" evidence="2">
    <location>
        <begin position="935"/>
        <end position="973"/>
    </location>
</feature>
<evidence type="ECO:0000313" key="3">
    <source>
        <dbReference type="EMBL" id="CAG6606906.1"/>
    </source>
</evidence>
<evidence type="ECO:0000256" key="1">
    <source>
        <dbReference type="ARBA" id="ARBA00009495"/>
    </source>
</evidence>
<accession>A0A8D8PM29</accession>
<dbReference type="PANTHER" id="PTHR15976:SF16">
    <property type="entry name" value="ASTEROID DOMAIN-CONTAINING PROTEIN"/>
    <property type="match status" value="1"/>
</dbReference>
<feature type="region of interest" description="Disordered" evidence="2">
    <location>
        <begin position="333"/>
        <end position="387"/>
    </location>
</feature>
<feature type="region of interest" description="Disordered" evidence="2">
    <location>
        <begin position="831"/>
        <end position="870"/>
    </location>
</feature>
<dbReference type="InterPro" id="IPR026784">
    <property type="entry name" value="Coact_PPARg"/>
</dbReference>
<feature type="compositionally biased region" description="Acidic residues" evidence="2">
    <location>
        <begin position="370"/>
        <end position="384"/>
    </location>
</feature>
<dbReference type="EMBL" id="HBUF01005621">
    <property type="protein sequence ID" value="CAG6606906.1"/>
    <property type="molecule type" value="Transcribed_RNA"/>
</dbReference>
<protein>
    <submittedName>
        <fullName evidence="3">Constitutive coactivator of PPAR-gamma-like protein 2</fullName>
    </submittedName>
</protein>
<evidence type="ECO:0000256" key="2">
    <source>
        <dbReference type="SAM" id="MobiDB-lite"/>
    </source>
</evidence>
<dbReference type="AlphaFoldDB" id="A0A8D8PM29"/>
<feature type="compositionally biased region" description="Polar residues" evidence="2">
    <location>
        <begin position="1009"/>
        <end position="1020"/>
    </location>
</feature>